<dbReference type="EMBL" id="CP001605">
    <property type="protein sequence ID" value="ACU52754.1"/>
    <property type="molecule type" value="Genomic_DNA"/>
</dbReference>
<dbReference type="InterPro" id="IPR050238">
    <property type="entry name" value="DNA_Rep/Repair_Clamp_Loader"/>
</dbReference>
<dbReference type="KEGG" id="sms:SMDSEM_023"/>
<dbReference type="Proteomes" id="UP000008074">
    <property type="component" value="Chromosome"/>
</dbReference>
<dbReference type="Pfam" id="PF13177">
    <property type="entry name" value="DNA_pol3_delta2"/>
    <property type="match status" value="1"/>
</dbReference>
<protein>
    <submittedName>
        <fullName evidence="1">Putative DNA polymerase III, delta prime subunit</fullName>
    </submittedName>
</protein>
<name>C7LJZ2_KARMS</name>
<dbReference type="STRING" id="595499.SMDSEM_023"/>
<dbReference type="GO" id="GO:0006261">
    <property type="term" value="P:DNA-templated DNA replication"/>
    <property type="evidence" value="ECO:0007669"/>
    <property type="project" value="TreeGrafter"/>
</dbReference>
<dbReference type="SUPFAM" id="SSF52540">
    <property type="entry name" value="P-loop containing nucleoside triphosphate hydrolases"/>
    <property type="match status" value="1"/>
</dbReference>
<sequence>MKSEIIHLLKINKIPHAILFLGPEGCGNLITAINFSKKILCKEDDHSCLLKFKNFQHPDLHFIFPLPKKIMINKNIFNKWSIFLKKQPYGCFSDWIKWIKSNECFIYKEQIENLLKKITYKSYESDYKIIILWMPEKLTLYSSNKLLKILEFPPKKTIFLLVGENENNILPTILSRIFLIRFNKFSFKEIKKFLEKKLKIDTIQSKQIALKAEGNLNKALKLVNNFQENYLEINFISWIRNLFFIKKNPTFLEKIILFSKKINFWKKETQIKFLFYLIEIFRKAFLQKYNNFLIKEIPLTYNKFNWTNFCLFIHKQNIEQINIEINKAIYEIEKNAVVEIVFLDLSLKINELFKKKNKII</sequence>
<dbReference type="InterPro" id="IPR027417">
    <property type="entry name" value="P-loop_NTPase"/>
</dbReference>
<dbReference type="AlphaFoldDB" id="C7LJZ2"/>
<dbReference type="HOGENOM" id="CLU_006229_4_2_10"/>
<reference evidence="1 2" key="1">
    <citation type="journal article" date="2009" name="Proc. Natl. Acad. Sci. U.S.A.">
        <title>Convergent evolution of metabolic roles in bacterial co-symbionts of insects.</title>
        <authorList>
            <person name="McCutcheon J.P."/>
            <person name="McDonald B.R."/>
            <person name="Moran N.A."/>
        </authorList>
    </citation>
    <scope>NUCLEOTIDE SEQUENCE [LARGE SCALE GENOMIC DNA]</scope>
    <source>
        <strain evidence="1 2">SMDSEM</strain>
    </source>
</reference>
<dbReference type="PANTHER" id="PTHR11669:SF8">
    <property type="entry name" value="DNA POLYMERASE III SUBUNIT DELTA"/>
    <property type="match status" value="1"/>
</dbReference>
<proteinExistence type="predicted"/>
<gene>
    <name evidence="1" type="primary">holB</name>
    <name evidence="1" type="ordered locus">SMDSEM_023</name>
</gene>
<organism evidence="1 2">
    <name type="scientific">Karelsulcia muelleri (strain SMDSEM)</name>
    <name type="common">Sulcia muelleri</name>
    <dbReference type="NCBI Taxonomy" id="595499"/>
    <lineage>
        <taxon>Bacteria</taxon>
        <taxon>Pseudomonadati</taxon>
        <taxon>Bacteroidota</taxon>
        <taxon>Flavobacteriia</taxon>
        <taxon>Flavobacteriales</taxon>
        <taxon>Candidatus Karelsulcia</taxon>
    </lineage>
</organism>
<evidence type="ECO:0000313" key="1">
    <source>
        <dbReference type="EMBL" id="ACU52754.1"/>
    </source>
</evidence>
<dbReference type="Gene3D" id="3.40.50.300">
    <property type="entry name" value="P-loop containing nucleotide triphosphate hydrolases"/>
    <property type="match status" value="1"/>
</dbReference>
<evidence type="ECO:0000313" key="2">
    <source>
        <dbReference type="Proteomes" id="UP000008074"/>
    </source>
</evidence>
<dbReference type="PANTHER" id="PTHR11669">
    <property type="entry name" value="REPLICATION FACTOR C / DNA POLYMERASE III GAMMA-TAU SUBUNIT"/>
    <property type="match status" value="1"/>
</dbReference>
<accession>C7LJZ2</accession>